<dbReference type="Pfam" id="PF03358">
    <property type="entry name" value="FMN_red"/>
    <property type="match status" value="1"/>
</dbReference>
<dbReference type="InterPro" id="IPR029039">
    <property type="entry name" value="Flavoprotein-like_sf"/>
</dbReference>
<comment type="caution">
    <text evidence="4">The sequence shown here is derived from an EMBL/GenBank/DDBJ whole genome shotgun (WGS) entry which is preliminary data.</text>
</comment>
<dbReference type="PANTHER" id="PTHR43278">
    <property type="entry name" value="NAD(P)H-DEPENDENT FMN-CONTAINING OXIDOREDUCTASE YWQN-RELATED"/>
    <property type="match status" value="1"/>
</dbReference>
<keyword evidence="5" id="KW-1185">Reference proteome</keyword>
<organism evidence="4 5">
    <name type="scientific">Orenia marismortui</name>
    <dbReference type="NCBI Taxonomy" id="46469"/>
    <lineage>
        <taxon>Bacteria</taxon>
        <taxon>Bacillati</taxon>
        <taxon>Bacillota</taxon>
        <taxon>Clostridia</taxon>
        <taxon>Halanaerobiales</taxon>
        <taxon>Halobacteroidaceae</taxon>
        <taxon>Orenia</taxon>
    </lineage>
</organism>
<dbReference type="GO" id="GO:0016491">
    <property type="term" value="F:oxidoreductase activity"/>
    <property type="evidence" value="ECO:0007669"/>
    <property type="project" value="InterPro"/>
</dbReference>
<dbReference type="Proteomes" id="UP000295832">
    <property type="component" value="Unassembled WGS sequence"/>
</dbReference>
<accession>A0A4R8H1W6</accession>
<evidence type="ECO:0000259" key="3">
    <source>
        <dbReference type="Pfam" id="PF03358"/>
    </source>
</evidence>
<gene>
    <name evidence="4" type="ORF">C7959_12249</name>
</gene>
<evidence type="ECO:0000256" key="2">
    <source>
        <dbReference type="ARBA" id="ARBA00022643"/>
    </source>
</evidence>
<reference evidence="4 5" key="1">
    <citation type="submission" date="2019-03" db="EMBL/GenBank/DDBJ databases">
        <title>Subsurface microbial communities from deep shales in Ohio and West Virginia, USA.</title>
        <authorList>
            <person name="Wrighton K."/>
        </authorList>
    </citation>
    <scope>NUCLEOTIDE SEQUENCE [LARGE SCALE GENOMIC DNA]</scope>
    <source>
        <strain evidence="4 5">MSL 6dP</strain>
    </source>
</reference>
<evidence type="ECO:0000256" key="1">
    <source>
        <dbReference type="ARBA" id="ARBA00022630"/>
    </source>
</evidence>
<dbReference type="SUPFAM" id="SSF52218">
    <property type="entry name" value="Flavoproteins"/>
    <property type="match status" value="1"/>
</dbReference>
<evidence type="ECO:0000313" key="5">
    <source>
        <dbReference type="Proteomes" id="UP000295832"/>
    </source>
</evidence>
<protein>
    <submittedName>
        <fullName evidence="4">NADPH-dependent FMN reductase</fullName>
    </submittedName>
</protein>
<dbReference type="InterPro" id="IPR005025">
    <property type="entry name" value="FMN_Rdtase-like_dom"/>
</dbReference>
<dbReference type="PANTHER" id="PTHR43278:SF2">
    <property type="entry name" value="IRON-SULFUR FLAVOPROTEIN"/>
    <property type="match status" value="1"/>
</dbReference>
<proteinExistence type="predicted"/>
<dbReference type="EMBL" id="SOEG01000022">
    <property type="protein sequence ID" value="TDX49034.1"/>
    <property type="molecule type" value="Genomic_DNA"/>
</dbReference>
<feature type="domain" description="NADPH-dependent FMN reductase-like" evidence="3">
    <location>
        <begin position="6"/>
        <end position="139"/>
    </location>
</feature>
<dbReference type="AlphaFoldDB" id="A0A4R8H1W6"/>
<dbReference type="InterPro" id="IPR051796">
    <property type="entry name" value="ISF_SsuE-like"/>
</dbReference>
<keyword evidence="1" id="KW-0285">Flavoprotein</keyword>
<keyword evidence="2" id="KW-0288">FMN</keyword>
<dbReference type="STRING" id="926561.GCA_000379025_00662"/>
<name>A0A4R8H1W6_9FIRM</name>
<sequence>MTYQCLTILGSPNNHGNNALILNKVIEGIKENNPNIKFTNIKINNLNINPCSACSNCEQKKGCIIEDDMTEIYTKLNQSDIIIVAAPLYFNSLPAQLKTLIDRCQAIWGSKYRLNDSMIDKKENKIGGFISTAGQKLTSDRFKYVSGTMDLFFKAINTTYYDNFFLGNIDKYPAKNRIKLSKNSKKFGKRLINKLKERD</sequence>
<dbReference type="Gene3D" id="3.40.50.360">
    <property type="match status" value="1"/>
</dbReference>
<dbReference type="RefSeq" id="WP_134117680.1">
    <property type="nucleotide sequence ID" value="NZ_SOEG01000022.1"/>
</dbReference>
<evidence type="ECO:0000313" key="4">
    <source>
        <dbReference type="EMBL" id="TDX49034.1"/>
    </source>
</evidence>